<gene>
    <name evidence="2" type="ORF">SKC37_09475</name>
</gene>
<feature type="chain" id="PRO_5046009037" evidence="1">
    <location>
        <begin position="22"/>
        <end position="163"/>
    </location>
</feature>
<dbReference type="PANTHER" id="PTHR38436:SF1">
    <property type="entry name" value="ESTER CYCLASE"/>
    <property type="match status" value="1"/>
</dbReference>
<dbReference type="PANTHER" id="PTHR38436">
    <property type="entry name" value="POLYKETIDE CYCLASE SNOAL-LIKE DOMAIN"/>
    <property type="match status" value="1"/>
</dbReference>
<feature type="signal peptide" evidence="1">
    <location>
        <begin position="1"/>
        <end position="21"/>
    </location>
</feature>
<dbReference type="Gene3D" id="3.10.450.50">
    <property type="match status" value="1"/>
</dbReference>
<dbReference type="InterPro" id="IPR032710">
    <property type="entry name" value="NTF2-like_dom_sf"/>
</dbReference>
<dbReference type="SUPFAM" id="SSF54427">
    <property type="entry name" value="NTF2-like"/>
    <property type="match status" value="1"/>
</dbReference>
<dbReference type="PROSITE" id="PS51257">
    <property type="entry name" value="PROKAR_LIPOPROTEIN"/>
    <property type="match status" value="1"/>
</dbReference>
<protein>
    <submittedName>
        <fullName evidence="2">Ester cyclase</fullName>
    </submittedName>
</protein>
<dbReference type="InterPro" id="IPR009959">
    <property type="entry name" value="Cyclase_SnoaL-like"/>
</dbReference>
<organism evidence="2 3">
    <name type="scientific">Aquirufa esocilacus</name>
    <dbReference type="NCBI Taxonomy" id="3096513"/>
    <lineage>
        <taxon>Bacteria</taxon>
        <taxon>Pseudomonadati</taxon>
        <taxon>Bacteroidota</taxon>
        <taxon>Cytophagia</taxon>
        <taxon>Cytophagales</taxon>
        <taxon>Flectobacillaceae</taxon>
        <taxon>Aquirufa</taxon>
    </lineage>
</organism>
<evidence type="ECO:0000256" key="1">
    <source>
        <dbReference type="SAM" id="SignalP"/>
    </source>
</evidence>
<sequence length="163" mass="18010">MKKLILSLCVATGLFSCTSEADQKAKLGAANMAFYTRVFDVAVNEGRTDIFDSAYVDDAVLHTVPEVKGKVNAKAYYSNYVTGFSERQFIVKEMFADGDKLVKYWQFKGKHTGTFFGIPATGKTVDVIGCTIAKMKDGKIAEEQDFMDNMVFMQQLGLLPAAQ</sequence>
<reference evidence="2 3" key="1">
    <citation type="submission" date="2024-03" db="EMBL/GenBank/DDBJ databases">
        <title>Aquirufa genome sequencing.</title>
        <authorList>
            <person name="Pitt A."/>
            <person name="Hahn M.W."/>
        </authorList>
    </citation>
    <scope>NUCLEOTIDE SEQUENCE [LARGE SCALE GENOMIC DNA]</scope>
    <source>
        <strain evidence="2 3">HETE-83D</strain>
    </source>
</reference>
<evidence type="ECO:0000313" key="2">
    <source>
        <dbReference type="EMBL" id="MFD3408885.1"/>
    </source>
</evidence>
<accession>A0ABW6DM92</accession>
<name>A0ABW6DM92_9BACT</name>
<evidence type="ECO:0000313" key="3">
    <source>
        <dbReference type="Proteomes" id="UP001598019"/>
    </source>
</evidence>
<dbReference type="Proteomes" id="UP001598019">
    <property type="component" value="Unassembled WGS sequence"/>
</dbReference>
<comment type="caution">
    <text evidence="2">The sequence shown here is derived from an EMBL/GenBank/DDBJ whole genome shotgun (WGS) entry which is preliminary data.</text>
</comment>
<dbReference type="EMBL" id="JBBKXX010000003">
    <property type="protein sequence ID" value="MFD3408885.1"/>
    <property type="molecule type" value="Genomic_DNA"/>
</dbReference>
<dbReference type="Pfam" id="PF07366">
    <property type="entry name" value="SnoaL"/>
    <property type="match status" value="1"/>
</dbReference>
<keyword evidence="3" id="KW-1185">Reference proteome</keyword>
<proteinExistence type="predicted"/>
<keyword evidence="1" id="KW-0732">Signal</keyword>
<dbReference type="RefSeq" id="WP_377981246.1">
    <property type="nucleotide sequence ID" value="NZ_JBBKXX010000003.1"/>
</dbReference>